<feature type="transmembrane region" description="Helical" evidence="1">
    <location>
        <begin position="104"/>
        <end position="127"/>
    </location>
</feature>
<keyword evidence="1" id="KW-0472">Membrane</keyword>
<dbReference type="AlphaFoldDB" id="A0A2B7Y898"/>
<evidence type="ECO:0000256" key="1">
    <source>
        <dbReference type="SAM" id="Phobius"/>
    </source>
</evidence>
<sequence>MPAVAGIFAIYHTDNRSRWPKLYYYGGRDEALVEIMTDTEVLRIVATDSLTITATFLTICLHYIRVSNWLFCTALWAFPSLQVSLIGIWILAASYTKTCPRRHILVGGVIFIFAIGVCVGIILMCSSGMHVEAWLPATMLYFFMATPFCLYSNWIFITVIVEVAAMARVGGFALTALLPGNPFMPSPSLKHPLFGTAYLFVGIVGGLLAITGRRRLKHICMVLEKRKPATGQKQSLVDRGLATLSAFQTGLREKWKRRHIAEKDGRAVGSFRWSQRQSRNYQQIIQPPERAHCSELMAEEFPRRSGTVYTSPDEVCPSTLFSNFSDLDDSFYIG</sequence>
<feature type="transmembrane region" description="Helical" evidence="1">
    <location>
        <begin position="133"/>
        <end position="152"/>
    </location>
</feature>
<proteinExistence type="predicted"/>
<keyword evidence="1" id="KW-0812">Transmembrane</keyword>
<keyword evidence="3" id="KW-1185">Reference proteome</keyword>
<name>A0A2B7Y898_9EURO</name>
<reference evidence="2 3" key="1">
    <citation type="submission" date="2017-10" db="EMBL/GenBank/DDBJ databases">
        <title>Comparative genomics in systemic dimorphic fungi from Ajellomycetaceae.</title>
        <authorList>
            <person name="Munoz J.F."/>
            <person name="Mcewen J.G."/>
            <person name="Clay O.K."/>
            <person name="Cuomo C.A."/>
        </authorList>
    </citation>
    <scope>NUCLEOTIDE SEQUENCE [LARGE SCALE GENOMIC DNA]</scope>
    <source>
        <strain evidence="2 3">UAMH5409</strain>
    </source>
</reference>
<accession>A0A2B7Y898</accession>
<evidence type="ECO:0000313" key="3">
    <source>
        <dbReference type="Proteomes" id="UP000223968"/>
    </source>
</evidence>
<feature type="transmembrane region" description="Helical" evidence="1">
    <location>
        <begin position="159"/>
        <end position="180"/>
    </location>
</feature>
<dbReference type="OrthoDB" id="4225064at2759"/>
<organism evidence="2 3">
    <name type="scientific">Helicocarpus griseus UAMH5409</name>
    <dbReference type="NCBI Taxonomy" id="1447875"/>
    <lineage>
        <taxon>Eukaryota</taxon>
        <taxon>Fungi</taxon>
        <taxon>Dikarya</taxon>
        <taxon>Ascomycota</taxon>
        <taxon>Pezizomycotina</taxon>
        <taxon>Eurotiomycetes</taxon>
        <taxon>Eurotiomycetidae</taxon>
        <taxon>Onygenales</taxon>
        <taxon>Ajellomycetaceae</taxon>
        <taxon>Helicocarpus</taxon>
    </lineage>
</organism>
<dbReference type="EMBL" id="PDNB01000014">
    <property type="protein sequence ID" value="PGH16837.1"/>
    <property type="molecule type" value="Genomic_DNA"/>
</dbReference>
<protein>
    <submittedName>
        <fullName evidence="2">Uncharacterized protein</fullName>
    </submittedName>
</protein>
<gene>
    <name evidence="2" type="ORF">AJ79_01481</name>
</gene>
<feature type="transmembrane region" description="Helical" evidence="1">
    <location>
        <begin position="192"/>
        <end position="211"/>
    </location>
</feature>
<comment type="caution">
    <text evidence="2">The sequence shown here is derived from an EMBL/GenBank/DDBJ whole genome shotgun (WGS) entry which is preliminary data.</text>
</comment>
<dbReference type="Proteomes" id="UP000223968">
    <property type="component" value="Unassembled WGS sequence"/>
</dbReference>
<feature type="transmembrane region" description="Helical" evidence="1">
    <location>
        <begin position="41"/>
        <end position="64"/>
    </location>
</feature>
<feature type="transmembrane region" description="Helical" evidence="1">
    <location>
        <begin position="70"/>
        <end position="92"/>
    </location>
</feature>
<evidence type="ECO:0000313" key="2">
    <source>
        <dbReference type="EMBL" id="PGH16837.1"/>
    </source>
</evidence>
<keyword evidence="1" id="KW-1133">Transmembrane helix</keyword>